<accession>A0ABQ6PIP8</accession>
<reference evidence="2 3" key="1">
    <citation type="submission" date="2023-08" db="EMBL/GenBank/DDBJ databases">
        <title>Draft genome sequence of Algoriphagus confluentis.</title>
        <authorList>
            <person name="Takatani N."/>
            <person name="Hosokawa M."/>
            <person name="Sawabe T."/>
        </authorList>
    </citation>
    <scope>NUCLEOTIDE SEQUENCE [LARGE SCALE GENOMIC DNA]</scope>
    <source>
        <strain evidence="2 3">NBRC 111222</strain>
    </source>
</reference>
<organism evidence="2 3">
    <name type="scientific">Algoriphagus confluentis</name>
    <dbReference type="NCBI Taxonomy" id="1697556"/>
    <lineage>
        <taxon>Bacteria</taxon>
        <taxon>Pseudomonadati</taxon>
        <taxon>Bacteroidota</taxon>
        <taxon>Cytophagia</taxon>
        <taxon>Cytophagales</taxon>
        <taxon>Cyclobacteriaceae</taxon>
        <taxon>Algoriphagus</taxon>
    </lineage>
</organism>
<proteinExistence type="predicted"/>
<name>A0ABQ6PIP8_9BACT</name>
<dbReference type="Proteomes" id="UP001338309">
    <property type="component" value="Unassembled WGS sequence"/>
</dbReference>
<dbReference type="EMBL" id="BTPD01000001">
    <property type="protein sequence ID" value="GMQ27809.1"/>
    <property type="molecule type" value="Genomic_DNA"/>
</dbReference>
<sequence>MGFRVRSTPILKESLGLKKRGLTQEISQAGSSFQYGEKYLFFLKKGPVKGKKKRDPNWIALIFFFNFLAKFSFQLG</sequence>
<keyword evidence="1" id="KW-0812">Transmembrane</keyword>
<evidence type="ECO:0000313" key="3">
    <source>
        <dbReference type="Proteomes" id="UP001338309"/>
    </source>
</evidence>
<gene>
    <name evidence="2" type="ORF">Aconfl_04510</name>
</gene>
<comment type="caution">
    <text evidence="2">The sequence shown here is derived from an EMBL/GenBank/DDBJ whole genome shotgun (WGS) entry which is preliminary data.</text>
</comment>
<keyword evidence="1" id="KW-0472">Membrane</keyword>
<protein>
    <submittedName>
        <fullName evidence="2">Uncharacterized protein</fullName>
    </submittedName>
</protein>
<evidence type="ECO:0000313" key="2">
    <source>
        <dbReference type="EMBL" id="GMQ27809.1"/>
    </source>
</evidence>
<feature type="transmembrane region" description="Helical" evidence="1">
    <location>
        <begin position="58"/>
        <end position="75"/>
    </location>
</feature>
<keyword evidence="1" id="KW-1133">Transmembrane helix</keyword>
<keyword evidence="3" id="KW-1185">Reference proteome</keyword>
<evidence type="ECO:0000256" key="1">
    <source>
        <dbReference type="SAM" id="Phobius"/>
    </source>
</evidence>